<organism evidence="1 2">
    <name type="scientific">Eragrostis curvula</name>
    <name type="common">weeping love grass</name>
    <dbReference type="NCBI Taxonomy" id="38414"/>
    <lineage>
        <taxon>Eukaryota</taxon>
        <taxon>Viridiplantae</taxon>
        <taxon>Streptophyta</taxon>
        <taxon>Embryophyta</taxon>
        <taxon>Tracheophyta</taxon>
        <taxon>Spermatophyta</taxon>
        <taxon>Magnoliopsida</taxon>
        <taxon>Liliopsida</taxon>
        <taxon>Poales</taxon>
        <taxon>Poaceae</taxon>
        <taxon>PACMAD clade</taxon>
        <taxon>Chloridoideae</taxon>
        <taxon>Eragrostideae</taxon>
        <taxon>Eragrostidinae</taxon>
        <taxon>Eragrostis</taxon>
    </lineage>
</organism>
<gene>
    <name evidence="1" type="ORF">EJB05_15669</name>
</gene>
<dbReference type="Proteomes" id="UP000324897">
    <property type="component" value="Unassembled WGS sequence"/>
</dbReference>
<feature type="non-terminal residue" evidence="1">
    <location>
        <position position="1"/>
    </location>
</feature>
<dbReference type="AlphaFoldDB" id="A0A5J9VD10"/>
<evidence type="ECO:0000313" key="1">
    <source>
        <dbReference type="EMBL" id="TVU33856.1"/>
    </source>
</evidence>
<dbReference type="Gramene" id="TVU33856">
    <property type="protein sequence ID" value="TVU33856"/>
    <property type="gene ID" value="EJB05_15669"/>
</dbReference>
<dbReference type="EMBL" id="RWGY01000009">
    <property type="protein sequence ID" value="TVU33856.1"/>
    <property type="molecule type" value="Genomic_DNA"/>
</dbReference>
<sequence length="115" mass="12138">GATNAPSVCGGCASEQVHEASVPSIGSQACSPSFSILEQRRSPSKILSQLVRASPDPAVGKRVQVAAQIRRRLLPPDPSPHLGPSPQRRFDLICDGLLCTSPAPSHPLLRREVIG</sequence>
<reference evidence="1 2" key="1">
    <citation type="journal article" date="2019" name="Sci. Rep.">
        <title>A high-quality genome of Eragrostis curvula grass provides insights into Poaceae evolution and supports new strategies to enhance forage quality.</title>
        <authorList>
            <person name="Carballo J."/>
            <person name="Santos B.A.C.M."/>
            <person name="Zappacosta D."/>
            <person name="Garbus I."/>
            <person name="Selva J.P."/>
            <person name="Gallo C.A."/>
            <person name="Diaz A."/>
            <person name="Albertini E."/>
            <person name="Caccamo M."/>
            <person name="Echenique V."/>
        </authorList>
    </citation>
    <scope>NUCLEOTIDE SEQUENCE [LARGE SCALE GENOMIC DNA]</scope>
    <source>
        <strain evidence="2">cv. Victoria</strain>
        <tissue evidence="1">Leaf</tissue>
    </source>
</reference>
<comment type="caution">
    <text evidence="1">The sequence shown here is derived from an EMBL/GenBank/DDBJ whole genome shotgun (WGS) entry which is preliminary data.</text>
</comment>
<name>A0A5J9VD10_9POAL</name>
<evidence type="ECO:0000313" key="2">
    <source>
        <dbReference type="Proteomes" id="UP000324897"/>
    </source>
</evidence>
<proteinExistence type="predicted"/>
<protein>
    <submittedName>
        <fullName evidence="1">Uncharacterized protein</fullName>
    </submittedName>
</protein>
<keyword evidence="2" id="KW-1185">Reference proteome</keyword>
<accession>A0A5J9VD10</accession>